<dbReference type="EMBL" id="JACHJB010000002">
    <property type="protein sequence ID" value="MBB6347077.1"/>
    <property type="molecule type" value="Genomic_DNA"/>
</dbReference>
<evidence type="ECO:0000313" key="3">
    <source>
        <dbReference type="Proteomes" id="UP000583800"/>
    </source>
</evidence>
<name>A0A7X0C2C5_9ACTN</name>
<feature type="compositionally biased region" description="Low complexity" evidence="1">
    <location>
        <begin position="98"/>
        <end position="108"/>
    </location>
</feature>
<sequence length="139" mass="13815">MPAQLKADPGPLGLETQLEEIGKLATVRALGQRLDPAVTLLGGAGPVPGQRGLGCLDSVDRVGLAGEAAGLAVRPVDLDHVDVLVVRQLGQAGPVPPGTSASGSTSAGHGKPRPKPSSLAGMSCGRGLFAAAVSRCRPS</sequence>
<comment type="caution">
    <text evidence="2">The sequence shown here is derived from an EMBL/GenBank/DDBJ whole genome shotgun (WGS) entry which is preliminary data.</text>
</comment>
<proteinExistence type="predicted"/>
<organism evidence="2 3">
    <name type="scientific">Nonomuraea muscovyensis</name>
    <dbReference type="NCBI Taxonomy" id="1124761"/>
    <lineage>
        <taxon>Bacteria</taxon>
        <taxon>Bacillati</taxon>
        <taxon>Actinomycetota</taxon>
        <taxon>Actinomycetes</taxon>
        <taxon>Streptosporangiales</taxon>
        <taxon>Streptosporangiaceae</taxon>
        <taxon>Nonomuraea</taxon>
    </lineage>
</organism>
<evidence type="ECO:0000256" key="1">
    <source>
        <dbReference type="SAM" id="MobiDB-lite"/>
    </source>
</evidence>
<dbReference type="RefSeq" id="WP_185085089.1">
    <property type="nucleotide sequence ID" value="NZ_JACHJB010000002.1"/>
</dbReference>
<keyword evidence="3" id="KW-1185">Reference proteome</keyword>
<gene>
    <name evidence="2" type="ORF">FHU36_003622</name>
</gene>
<evidence type="ECO:0000313" key="2">
    <source>
        <dbReference type="EMBL" id="MBB6347077.1"/>
    </source>
</evidence>
<dbReference type="AlphaFoldDB" id="A0A7X0C2C5"/>
<feature type="region of interest" description="Disordered" evidence="1">
    <location>
        <begin position="90"/>
        <end position="122"/>
    </location>
</feature>
<dbReference type="Proteomes" id="UP000583800">
    <property type="component" value="Unassembled WGS sequence"/>
</dbReference>
<accession>A0A7X0C2C5</accession>
<reference evidence="2 3" key="1">
    <citation type="submission" date="2020-08" db="EMBL/GenBank/DDBJ databases">
        <title>Sequencing the genomes of 1000 actinobacteria strains.</title>
        <authorList>
            <person name="Klenk H.-P."/>
        </authorList>
    </citation>
    <scope>NUCLEOTIDE SEQUENCE [LARGE SCALE GENOMIC DNA]</scope>
    <source>
        <strain evidence="2 3">DSM 45913</strain>
    </source>
</reference>
<protein>
    <submittedName>
        <fullName evidence="2">Uncharacterized protein</fullName>
    </submittedName>
</protein>